<dbReference type="InterPro" id="IPR008979">
    <property type="entry name" value="Galactose-bd-like_sf"/>
</dbReference>
<dbReference type="Gene3D" id="2.60.120.260">
    <property type="entry name" value="Galactose-binding domain-like"/>
    <property type="match status" value="1"/>
</dbReference>
<dbReference type="PANTHER" id="PTHR22946:SF9">
    <property type="entry name" value="POLYKETIDE TRANSFERASE AF380"/>
    <property type="match status" value="1"/>
</dbReference>
<evidence type="ECO:0000256" key="2">
    <source>
        <dbReference type="ARBA" id="ARBA00022801"/>
    </source>
</evidence>
<dbReference type="PANTHER" id="PTHR22946">
    <property type="entry name" value="DIENELACTONE HYDROLASE DOMAIN-CONTAINING PROTEIN-RELATED"/>
    <property type="match status" value="1"/>
</dbReference>
<dbReference type="GO" id="GO:0008239">
    <property type="term" value="F:dipeptidyl-peptidase activity"/>
    <property type="evidence" value="ECO:0007669"/>
    <property type="project" value="InterPro"/>
</dbReference>
<evidence type="ECO:0000313" key="6">
    <source>
        <dbReference type="Proteomes" id="UP000675781"/>
    </source>
</evidence>
<keyword evidence="6" id="KW-1185">Reference proteome</keyword>
<feature type="domain" description="Xaa-Pro dipeptidyl-peptidase C-terminal" evidence="4">
    <location>
        <begin position="303"/>
        <end position="527"/>
    </location>
</feature>
<evidence type="ECO:0000256" key="1">
    <source>
        <dbReference type="ARBA" id="ARBA00008645"/>
    </source>
</evidence>
<feature type="chain" id="PRO_5038071995" description="Xaa-Pro dipeptidyl-peptidase C-terminal domain-containing protein" evidence="3">
    <location>
        <begin position="36"/>
        <end position="532"/>
    </location>
</feature>
<gene>
    <name evidence="5" type="ORF">KDL01_22765</name>
</gene>
<evidence type="ECO:0000313" key="5">
    <source>
        <dbReference type="EMBL" id="MBR7836117.1"/>
    </source>
</evidence>
<dbReference type="AlphaFoldDB" id="A0A941EQJ5"/>
<organism evidence="5 6">
    <name type="scientific">Actinospica durhamensis</name>
    <dbReference type="NCBI Taxonomy" id="1508375"/>
    <lineage>
        <taxon>Bacteria</taxon>
        <taxon>Bacillati</taxon>
        <taxon>Actinomycetota</taxon>
        <taxon>Actinomycetes</taxon>
        <taxon>Catenulisporales</taxon>
        <taxon>Actinospicaceae</taxon>
        <taxon>Actinospica</taxon>
    </lineage>
</organism>
<dbReference type="InterPro" id="IPR050261">
    <property type="entry name" value="FrsA_esterase"/>
</dbReference>
<dbReference type="InterPro" id="IPR013736">
    <property type="entry name" value="Xaa-Pro_dipept_C"/>
</dbReference>
<dbReference type="RefSeq" id="WP_212530607.1">
    <property type="nucleotide sequence ID" value="NZ_JAGSOG010000125.1"/>
</dbReference>
<comment type="caution">
    <text evidence="5">The sequence shown here is derived from an EMBL/GenBank/DDBJ whole genome shotgun (WGS) entry which is preliminary data.</text>
</comment>
<proteinExistence type="inferred from homology"/>
<dbReference type="SMART" id="SM00939">
    <property type="entry name" value="PepX_C"/>
    <property type="match status" value="1"/>
</dbReference>
<dbReference type="SUPFAM" id="SSF49785">
    <property type="entry name" value="Galactose-binding domain-like"/>
    <property type="match status" value="1"/>
</dbReference>
<dbReference type="Pfam" id="PF08530">
    <property type="entry name" value="PepX_C"/>
    <property type="match status" value="1"/>
</dbReference>
<keyword evidence="2" id="KW-0378">Hydrolase</keyword>
<dbReference type="InterPro" id="IPR006311">
    <property type="entry name" value="TAT_signal"/>
</dbReference>
<dbReference type="SUPFAM" id="SSF53474">
    <property type="entry name" value="alpha/beta-Hydrolases"/>
    <property type="match status" value="1"/>
</dbReference>
<dbReference type="InterPro" id="IPR029058">
    <property type="entry name" value="AB_hydrolase_fold"/>
</dbReference>
<evidence type="ECO:0000256" key="3">
    <source>
        <dbReference type="SAM" id="SignalP"/>
    </source>
</evidence>
<dbReference type="Gene3D" id="3.40.50.1820">
    <property type="entry name" value="alpha/beta hydrolase"/>
    <property type="match status" value="2"/>
</dbReference>
<dbReference type="Proteomes" id="UP000675781">
    <property type="component" value="Unassembled WGS sequence"/>
</dbReference>
<dbReference type="Pfam" id="PF02129">
    <property type="entry name" value="Peptidase_S15"/>
    <property type="match status" value="1"/>
</dbReference>
<name>A0A941EQJ5_9ACTN</name>
<dbReference type="InterPro" id="IPR000383">
    <property type="entry name" value="Xaa-Pro-like_dom"/>
</dbReference>
<accession>A0A941EQJ5</accession>
<keyword evidence="3" id="KW-0732">Signal</keyword>
<evidence type="ECO:0000259" key="4">
    <source>
        <dbReference type="SMART" id="SM00939"/>
    </source>
</evidence>
<feature type="signal peptide" evidence="3">
    <location>
        <begin position="1"/>
        <end position="35"/>
    </location>
</feature>
<comment type="similarity">
    <text evidence="1">Belongs to the AB hydrolase superfamily.</text>
</comment>
<reference evidence="5" key="1">
    <citation type="submission" date="2021-04" db="EMBL/GenBank/DDBJ databases">
        <title>Genome based classification of Actinospica acidithermotolerans sp. nov., an actinobacterium isolated from an Indonesian hot spring.</title>
        <authorList>
            <person name="Kusuma A.B."/>
            <person name="Putra K.E."/>
            <person name="Nafisah S."/>
            <person name="Loh J."/>
            <person name="Nouioui I."/>
            <person name="Goodfellow M."/>
        </authorList>
    </citation>
    <scope>NUCLEOTIDE SEQUENCE</scope>
    <source>
        <strain evidence="5">CSCA 57</strain>
    </source>
</reference>
<protein>
    <recommendedName>
        <fullName evidence="4">Xaa-Pro dipeptidyl-peptidase C-terminal domain-containing protein</fullName>
    </recommendedName>
</protein>
<dbReference type="PROSITE" id="PS51318">
    <property type="entry name" value="TAT"/>
    <property type="match status" value="1"/>
</dbReference>
<dbReference type="EMBL" id="JAGSOG010000125">
    <property type="protein sequence ID" value="MBR7836117.1"/>
    <property type="molecule type" value="Genomic_DNA"/>
</dbReference>
<sequence>MPAHGHTRRRALSILGTAALVLPALTFSAAAPASAASASVSTTALTLTMPDGTGLTAELTQPGTSGTHPAIVFIDSWATPDFEYLVQARQFAADGYIVLEYDPRGFYSSGGTIDVASPQDVADVSSVISWLLADTSADPAEIGVGGISYGAGLSLLAAAHDPRIKAVAAMSAWTDLDYSLYPNGTRHQESTDLLAGAAELTGTLSPDFQNILSDFYGDTNISDVLAWGAVRSPQTYISSINSNDTAVFISNGLQDSIFAPNQLLPFYDELTTPKYLMLQPGDHATSEASGLLGLDNAVWDHAHAWFDHYLTGAANGINTQAPVQVEPIGGSSYQGYASPDVLSTSSATYHLGAENILGTGSLSSSATGSWSTKTNVGTASCAAGGTLEFSGILTQFFDSPPSCWLPVVNRSDDAVWQSSALSAADHVRGNASVSLTVTPSASSGTLYAYLYDVNWADDATLISYAPYSYSGATPGSPLTVNAQFLTTSYDIPAGDGIGLVIGTKDPLFLDTDQSGSTVTYSGPSSLTIPLGS</sequence>
<dbReference type="GO" id="GO:0052689">
    <property type="term" value="F:carboxylic ester hydrolase activity"/>
    <property type="evidence" value="ECO:0007669"/>
    <property type="project" value="UniProtKB-ARBA"/>
</dbReference>